<dbReference type="SUPFAM" id="SSF54373">
    <property type="entry name" value="FAD-linked reductases, C-terminal domain"/>
    <property type="match status" value="1"/>
</dbReference>
<dbReference type="InterPro" id="IPR000172">
    <property type="entry name" value="GMC_OxRdtase_N"/>
</dbReference>
<name>A0A0C9QT70_9HYME</name>
<dbReference type="GO" id="GO:0016614">
    <property type="term" value="F:oxidoreductase activity, acting on CH-OH group of donors"/>
    <property type="evidence" value="ECO:0007669"/>
    <property type="project" value="InterPro"/>
</dbReference>
<keyword evidence="2" id="KW-0274">FAD</keyword>
<proteinExistence type="inferred from homology"/>
<organism evidence="5">
    <name type="scientific">Fopius arisanus</name>
    <dbReference type="NCBI Taxonomy" id="64838"/>
    <lineage>
        <taxon>Eukaryota</taxon>
        <taxon>Metazoa</taxon>
        <taxon>Ecdysozoa</taxon>
        <taxon>Arthropoda</taxon>
        <taxon>Hexapoda</taxon>
        <taxon>Insecta</taxon>
        <taxon>Pterygota</taxon>
        <taxon>Neoptera</taxon>
        <taxon>Endopterygota</taxon>
        <taxon>Hymenoptera</taxon>
        <taxon>Apocrita</taxon>
        <taxon>Ichneumonoidea</taxon>
        <taxon>Braconidae</taxon>
        <taxon>Opiinae</taxon>
        <taxon>Fopius</taxon>
    </lineage>
</organism>
<keyword evidence="3" id="KW-0812">Transmembrane</keyword>
<dbReference type="PROSITE" id="PS00624">
    <property type="entry name" value="GMC_OXRED_2"/>
    <property type="match status" value="1"/>
</dbReference>
<dbReference type="PANTHER" id="PTHR11552">
    <property type="entry name" value="GLUCOSE-METHANOL-CHOLINE GMC OXIDOREDUCTASE"/>
    <property type="match status" value="1"/>
</dbReference>
<comment type="similarity">
    <text evidence="1">Belongs to the GMC oxidoreductase family.</text>
</comment>
<protein>
    <submittedName>
        <fullName evidence="5">NinaG protein</fullName>
    </submittedName>
</protein>
<sequence>MWNYIFISGIILLVSLLYHYNVSKPLSIIQYPEDRYDYIVVGAGTAGCVMASRLSELPNKSVLLIEAGGYFNWLSNIPLAAPLMQGTSVDWTYKTESQYYASRGFVNHQASWPRGKGLGGSGQMNFLLHSFGKIDDYKKWPSGWTYHNLKPYFDKVSRIMGVPGTPVEGELTKIFTGIDVSGIGGNITIEKAENTIKRGKRFSSYQAYLQPAWNRKNLHILPDTLVVKILFEDDKKTVEGIKVKLQDGTLGTIAANDEVILCAGAVNTPHLMMVSGVGPFDELKQNRIPVIKAIPEVGKNLFDHLNIPMYVSLKIPVSITLRKMQSLAEIMKYLVFESGLLATNGVVGTASRGDSGFILFGVGSQDEKLLNVSNYDTQVFRAVFPSYNSPAQEGVLVLANCLQPQSRGNITLNTYTILDPPRIDPAYLEDSRDIRCTQDAINLVLDIIETLDFRKLGPEVHIPDINDCRYHQQDYRDENYSECIMRYSGVTGYHPGGTCRMGDDKKAVVDRRLRVNGVRKLRIVDASILPNPISGTPNSVIIAIAEKAADVILNVPLKTVK</sequence>
<keyword evidence="2" id="KW-0285">Flavoprotein</keyword>
<keyword evidence="3" id="KW-0472">Membrane</keyword>
<dbReference type="Pfam" id="PF05199">
    <property type="entry name" value="GMC_oxred_C"/>
    <property type="match status" value="1"/>
</dbReference>
<dbReference type="InterPro" id="IPR036188">
    <property type="entry name" value="FAD/NAD-bd_sf"/>
</dbReference>
<dbReference type="Gene3D" id="3.50.50.60">
    <property type="entry name" value="FAD/NAD(P)-binding domain"/>
    <property type="match status" value="1"/>
</dbReference>
<dbReference type="GO" id="GO:0050660">
    <property type="term" value="F:flavin adenine dinucleotide binding"/>
    <property type="evidence" value="ECO:0007669"/>
    <property type="project" value="InterPro"/>
</dbReference>
<gene>
    <name evidence="5" type="primary">ninaG</name>
    <name evidence="5" type="ORF">g.60458</name>
</gene>
<feature type="domain" description="Glucose-methanol-choline oxidoreductase N-terminal" evidence="4">
    <location>
        <begin position="264"/>
        <end position="278"/>
    </location>
</feature>
<dbReference type="AlphaFoldDB" id="A0A0C9QT70"/>
<dbReference type="InterPro" id="IPR012132">
    <property type="entry name" value="GMC_OxRdtase"/>
</dbReference>
<dbReference type="PANTHER" id="PTHR11552:SF188">
    <property type="entry name" value="NEITHER INACTIVATION NOR AFTERPOTENTIAL PROTEIN G"/>
    <property type="match status" value="1"/>
</dbReference>
<evidence type="ECO:0000256" key="1">
    <source>
        <dbReference type="ARBA" id="ARBA00010790"/>
    </source>
</evidence>
<evidence type="ECO:0000259" key="4">
    <source>
        <dbReference type="PROSITE" id="PS00624"/>
    </source>
</evidence>
<comment type="cofactor">
    <cofactor evidence="2">
        <name>FAD</name>
        <dbReference type="ChEBI" id="CHEBI:57692"/>
    </cofactor>
</comment>
<feature type="transmembrane region" description="Helical" evidence="3">
    <location>
        <begin position="6"/>
        <end position="23"/>
    </location>
</feature>
<dbReference type="Pfam" id="PF00732">
    <property type="entry name" value="GMC_oxred_N"/>
    <property type="match status" value="1"/>
</dbReference>
<dbReference type="Gene3D" id="3.30.410.10">
    <property type="entry name" value="Cholesterol Oxidase, domain 2"/>
    <property type="match status" value="1"/>
</dbReference>
<dbReference type="InterPro" id="IPR007867">
    <property type="entry name" value="GMC_OxRtase_C"/>
</dbReference>
<accession>A0A0C9QT70</accession>
<dbReference type="EMBL" id="GBYB01003817">
    <property type="protein sequence ID" value="JAG73584.1"/>
    <property type="molecule type" value="Transcribed_RNA"/>
</dbReference>
<reference evidence="5" key="1">
    <citation type="submission" date="2015-01" db="EMBL/GenBank/DDBJ databases">
        <title>Transcriptome Assembly of Fopius arisanus.</title>
        <authorList>
            <person name="Geib S."/>
        </authorList>
    </citation>
    <scope>NUCLEOTIDE SEQUENCE</scope>
</reference>
<keyword evidence="3" id="KW-1133">Transmembrane helix</keyword>
<dbReference type="SUPFAM" id="SSF51905">
    <property type="entry name" value="FAD/NAD(P)-binding domain"/>
    <property type="match status" value="1"/>
</dbReference>
<feature type="binding site" evidence="2">
    <location>
        <position position="226"/>
    </location>
    <ligand>
        <name>FAD</name>
        <dbReference type="ChEBI" id="CHEBI:57692"/>
    </ligand>
</feature>
<dbReference type="PIRSF" id="PIRSF000137">
    <property type="entry name" value="Alcohol_oxidase"/>
    <property type="match status" value="1"/>
</dbReference>
<evidence type="ECO:0000313" key="5">
    <source>
        <dbReference type="EMBL" id="JAG73584.1"/>
    </source>
</evidence>
<evidence type="ECO:0000256" key="2">
    <source>
        <dbReference type="PIRSR" id="PIRSR000137-2"/>
    </source>
</evidence>
<evidence type="ECO:0000256" key="3">
    <source>
        <dbReference type="SAM" id="Phobius"/>
    </source>
</evidence>